<evidence type="ECO:0000259" key="6">
    <source>
        <dbReference type="Pfam" id="PF02631"/>
    </source>
</evidence>
<proteinExistence type="inferred from homology"/>
<keyword evidence="10" id="KW-1185">Reference proteome</keyword>
<dbReference type="GO" id="GO:0006282">
    <property type="term" value="P:regulation of DNA repair"/>
    <property type="evidence" value="ECO:0007669"/>
    <property type="project" value="UniProtKB-UniRule"/>
</dbReference>
<dbReference type="EMBL" id="MYFO01000001">
    <property type="protein sequence ID" value="TFE91748.1"/>
    <property type="molecule type" value="Genomic_DNA"/>
</dbReference>
<protein>
    <recommendedName>
        <fullName evidence="3 5">Regulatory protein RecX</fullName>
    </recommendedName>
</protein>
<feature type="domain" description="RecX second three-helical" evidence="6">
    <location>
        <begin position="116"/>
        <end position="157"/>
    </location>
</feature>
<dbReference type="Pfam" id="PF21981">
    <property type="entry name" value="RecX_HTH3"/>
    <property type="match status" value="1"/>
</dbReference>
<comment type="similarity">
    <text evidence="2 5">Belongs to the RecX family.</text>
</comment>
<dbReference type="InterPro" id="IPR053926">
    <property type="entry name" value="RecX_HTH_1st"/>
</dbReference>
<dbReference type="PANTHER" id="PTHR33602">
    <property type="entry name" value="REGULATORY PROTEIN RECX FAMILY PROTEIN"/>
    <property type="match status" value="1"/>
</dbReference>
<comment type="caution">
    <text evidence="9">The sequence shown here is derived from an EMBL/GenBank/DDBJ whole genome shotgun (WGS) entry which is preliminary data.</text>
</comment>
<comment type="function">
    <text evidence="5">Modulates RecA activity.</text>
</comment>
<comment type="subcellular location">
    <subcellularLocation>
        <location evidence="1 5">Cytoplasm</location>
    </subcellularLocation>
</comment>
<evidence type="ECO:0000313" key="10">
    <source>
        <dbReference type="Proteomes" id="UP000298246"/>
    </source>
</evidence>
<organism evidence="9 10">
    <name type="scientific">Paenibacillus athensensis</name>
    <dbReference type="NCBI Taxonomy" id="1967502"/>
    <lineage>
        <taxon>Bacteria</taxon>
        <taxon>Bacillati</taxon>
        <taxon>Bacillota</taxon>
        <taxon>Bacilli</taxon>
        <taxon>Bacillales</taxon>
        <taxon>Paenibacillaceae</taxon>
        <taxon>Paenibacillus</taxon>
    </lineage>
</organism>
<name>A0A4Y8QAX0_9BACL</name>
<accession>A0A4Y8QAX0</accession>
<feature type="domain" description="RecX third three-helical" evidence="7">
    <location>
        <begin position="163"/>
        <end position="209"/>
    </location>
</feature>
<evidence type="ECO:0000313" key="9">
    <source>
        <dbReference type="EMBL" id="TFE91748.1"/>
    </source>
</evidence>
<dbReference type="Pfam" id="PF02631">
    <property type="entry name" value="RecX_HTH2"/>
    <property type="match status" value="1"/>
</dbReference>
<evidence type="ECO:0000256" key="3">
    <source>
        <dbReference type="ARBA" id="ARBA00018111"/>
    </source>
</evidence>
<reference evidence="9 10" key="1">
    <citation type="submission" date="2017-03" db="EMBL/GenBank/DDBJ databases">
        <title>Isolation of Levoglucosan Utilizing Bacteria.</title>
        <authorList>
            <person name="Arya A.S."/>
        </authorList>
    </citation>
    <scope>NUCLEOTIDE SEQUENCE [LARGE SCALE GENOMIC DNA]</scope>
    <source>
        <strain evidence="9 10">MEC069</strain>
    </source>
</reference>
<feature type="domain" description="RecX first three-helical" evidence="8">
    <location>
        <begin position="71"/>
        <end position="109"/>
    </location>
</feature>
<evidence type="ECO:0000256" key="4">
    <source>
        <dbReference type="ARBA" id="ARBA00022490"/>
    </source>
</evidence>
<dbReference type="InterPro" id="IPR003783">
    <property type="entry name" value="Regulatory_RecX"/>
</dbReference>
<dbReference type="AlphaFoldDB" id="A0A4Y8QAX0"/>
<gene>
    <name evidence="5" type="primary">recX</name>
    <name evidence="9" type="ORF">B5M42_00470</name>
</gene>
<dbReference type="InterPro" id="IPR053925">
    <property type="entry name" value="RecX_HTH_3rd"/>
</dbReference>
<sequence>MNEPETSAVGLITSVETQKRSKRRFNIFIDEAFAFSVHEDIMVKHRLLKGEYIDPKRTAEVLGDEERHEVYMRALRLIGRRPHARKELERKLKERGYEAELIDWACSRLQAEHYLDDEAFARQVTEQRIYSQRKGRNLVKEELRQKGVAKELVQEALGAVDPEEELAGALKIAETKWRQTGGSFMDRKRKTAAFLMRRGYTGNIVSKALAQIAVKTDTDEAGGEEDEVMFEDY</sequence>
<dbReference type="PANTHER" id="PTHR33602:SF1">
    <property type="entry name" value="REGULATORY PROTEIN RECX FAMILY PROTEIN"/>
    <property type="match status" value="1"/>
</dbReference>
<dbReference type="Pfam" id="PF21982">
    <property type="entry name" value="RecX_HTH1"/>
    <property type="match status" value="1"/>
</dbReference>
<dbReference type="RefSeq" id="WP_134748565.1">
    <property type="nucleotide sequence ID" value="NZ_MYFO02000001.1"/>
</dbReference>
<evidence type="ECO:0000259" key="7">
    <source>
        <dbReference type="Pfam" id="PF21981"/>
    </source>
</evidence>
<dbReference type="InterPro" id="IPR036388">
    <property type="entry name" value="WH-like_DNA-bd_sf"/>
</dbReference>
<dbReference type="HAMAP" id="MF_01114">
    <property type="entry name" value="RecX"/>
    <property type="match status" value="1"/>
</dbReference>
<dbReference type="InterPro" id="IPR053924">
    <property type="entry name" value="RecX_HTH_2nd"/>
</dbReference>
<dbReference type="Proteomes" id="UP000298246">
    <property type="component" value="Unassembled WGS sequence"/>
</dbReference>
<dbReference type="GO" id="GO:0005737">
    <property type="term" value="C:cytoplasm"/>
    <property type="evidence" value="ECO:0007669"/>
    <property type="project" value="UniProtKB-SubCell"/>
</dbReference>
<evidence type="ECO:0000256" key="5">
    <source>
        <dbReference type="HAMAP-Rule" id="MF_01114"/>
    </source>
</evidence>
<dbReference type="Gene3D" id="1.10.10.10">
    <property type="entry name" value="Winged helix-like DNA-binding domain superfamily/Winged helix DNA-binding domain"/>
    <property type="match status" value="3"/>
</dbReference>
<evidence type="ECO:0000259" key="8">
    <source>
        <dbReference type="Pfam" id="PF21982"/>
    </source>
</evidence>
<evidence type="ECO:0000256" key="1">
    <source>
        <dbReference type="ARBA" id="ARBA00004496"/>
    </source>
</evidence>
<evidence type="ECO:0000256" key="2">
    <source>
        <dbReference type="ARBA" id="ARBA00009695"/>
    </source>
</evidence>
<keyword evidence="4 5" id="KW-0963">Cytoplasm</keyword>
<dbReference type="OrthoDB" id="5421057at2"/>